<keyword evidence="12" id="KW-1185">Reference proteome</keyword>
<dbReference type="STRING" id="4536.A0A0E0IBU8"/>
<organism evidence="11">
    <name type="scientific">Oryza nivara</name>
    <name type="common">Indian wild rice</name>
    <name type="synonym">Oryza sativa f. spontanea</name>
    <dbReference type="NCBI Taxonomy" id="4536"/>
    <lineage>
        <taxon>Eukaryota</taxon>
        <taxon>Viridiplantae</taxon>
        <taxon>Streptophyta</taxon>
        <taxon>Embryophyta</taxon>
        <taxon>Tracheophyta</taxon>
        <taxon>Spermatophyta</taxon>
        <taxon>Magnoliopsida</taxon>
        <taxon>Liliopsida</taxon>
        <taxon>Poales</taxon>
        <taxon>Poaceae</taxon>
        <taxon>BOP clade</taxon>
        <taxon>Oryzoideae</taxon>
        <taxon>Oryzeae</taxon>
        <taxon>Oryzinae</taxon>
        <taxon>Oryza</taxon>
    </lineage>
</organism>
<dbReference type="OMA" id="YLEEHMD"/>
<dbReference type="GO" id="GO:0046872">
    <property type="term" value="F:metal ion binding"/>
    <property type="evidence" value="ECO:0007669"/>
    <property type="project" value="UniProtKB-KW"/>
</dbReference>
<dbReference type="InterPro" id="IPR050231">
    <property type="entry name" value="Iron_ascorbate_oxido_reductase"/>
</dbReference>
<evidence type="ECO:0000256" key="7">
    <source>
        <dbReference type="ARBA" id="ARBA00054658"/>
    </source>
</evidence>
<sequence>MAMAIPKVDLRGLEPGTPGWEAARATVTASMVSHGCVVVAHGELGADLREALFGRAVREAFALPAEAKRRNVSTVGPYRGYIANIPGMDWESLRVHDADDAARVREFAGLLWPEGNPEFCETIVSFATKMRDLERTVERMTLEGLGVGEDHIASHLAAQDYGVRLSHYGPPPDASTAISLQAHRDDSMTTIIVQHEVEGLEVQAGDGSWHAIPPEPDTIAIVAGELFRVVTNGRVPASVHRVRTPSGRERYCVLVGSRSKDGAVLSAMDELVDGEHPLAYRPCKAEEFIQFRYSEEGRKFSDPLKAFCGINLACDVRCTGEVAIARKATKLRAKPRRAGAAAPRPSRAMAIPKVDLRGLEPGTPGWEAARAAVTASMVSHGCVVVAHGALGPELREALFSRAARELFALPAEAKRRNVSTVGPYRGYITNTPGMNWESLQVGAAADAGRVPEFAGLLWPDGNPECSSSDTIVSFAKKMTELERAVERMTLEGLGVGEDHIASHLDAHDDAVRLSRYGPPPDAASAMSMGEHRDDTVITIIVQHEVEGLEVQASDGSWHTIPPEPDTVAFMAGELFTVSTITILAVRRRRRRTPSHRERLVALFTTRCKGGTVVSAMDELVDGDHPLAYRPCNEDEYVQFRHSEEGGRFSEPLKAFCGVDVH</sequence>
<reference evidence="11" key="2">
    <citation type="submission" date="2018-04" db="EMBL/GenBank/DDBJ databases">
        <title>OnivRS2 (Oryza nivara Reference Sequence Version 2).</title>
        <authorList>
            <person name="Zhang J."/>
            <person name="Kudrna D."/>
            <person name="Lee S."/>
            <person name="Talag J."/>
            <person name="Rajasekar S."/>
            <person name="Welchert J."/>
            <person name="Hsing Y.-I."/>
            <person name="Wing R.A."/>
        </authorList>
    </citation>
    <scope>NUCLEOTIDE SEQUENCE [LARGE SCALE GENOMIC DNA]</scope>
    <source>
        <strain evidence="11">SL10</strain>
    </source>
</reference>
<dbReference type="PROSITE" id="PS51471">
    <property type="entry name" value="FE2OG_OXY"/>
    <property type="match status" value="2"/>
</dbReference>
<dbReference type="InterPro" id="IPR027443">
    <property type="entry name" value="IPNS-like_sf"/>
</dbReference>
<evidence type="ECO:0000313" key="11">
    <source>
        <dbReference type="EnsemblPlants" id="ONIVA08G15690.1"/>
    </source>
</evidence>
<evidence type="ECO:0000313" key="12">
    <source>
        <dbReference type="Proteomes" id="UP000006591"/>
    </source>
</evidence>
<proteinExistence type="inferred from homology"/>
<evidence type="ECO:0000259" key="10">
    <source>
        <dbReference type="PROSITE" id="PS51471"/>
    </source>
</evidence>
<dbReference type="FunFam" id="2.60.120.330:FF:000017">
    <property type="entry name" value="2-oxoglutarate-dependent dioxygenase DAO"/>
    <property type="match status" value="2"/>
</dbReference>
<dbReference type="Pfam" id="PF03171">
    <property type="entry name" value="2OG-FeII_Oxy"/>
    <property type="match status" value="2"/>
</dbReference>
<dbReference type="SUPFAM" id="SSF51197">
    <property type="entry name" value="Clavaminate synthase-like"/>
    <property type="match status" value="2"/>
</dbReference>
<dbReference type="Gene3D" id="2.60.120.330">
    <property type="entry name" value="B-lactam Antibiotic, Isopenicillin N Synthase, Chain"/>
    <property type="match status" value="2"/>
</dbReference>
<evidence type="ECO:0000256" key="3">
    <source>
        <dbReference type="ARBA" id="ARBA00022723"/>
    </source>
</evidence>
<comment type="function">
    <text evidence="7">2-oxoglutarate-dependent dioxygenase essential for auxin catabolism and maintenance of auxin homeostasis in reproductive organs. Catalyzes the irreversible oxidation of indole-3-acetic acid (IAA) to the biologically inactive 2-oxoindole-3-acetic acid (OxIAA).</text>
</comment>
<keyword evidence="5" id="KW-0560">Oxidoreductase</keyword>
<dbReference type="EnsemblPlants" id="ONIVA08G15690.1">
    <property type="protein sequence ID" value="ONIVA08G15690.1"/>
    <property type="gene ID" value="ONIVA08G15690"/>
</dbReference>
<comment type="similarity">
    <text evidence="2">Belongs to the iron/ascorbate-dependent oxidoreductase family.</text>
</comment>
<reference evidence="11" key="1">
    <citation type="submission" date="2015-04" db="UniProtKB">
        <authorList>
            <consortium name="EnsemblPlants"/>
        </authorList>
    </citation>
    <scope>IDENTIFICATION</scope>
    <source>
        <strain evidence="11">SL10</strain>
    </source>
</reference>
<keyword evidence="3" id="KW-0479">Metal-binding</keyword>
<dbReference type="Gramene" id="ONIVA08G15690.1">
    <property type="protein sequence ID" value="ONIVA08G15690.1"/>
    <property type="gene ID" value="ONIVA08G15690"/>
</dbReference>
<evidence type="ECO:0000256" key="2">
    <source>
        <dbReference type="ARBA" id="ARBA00008056"/>
    </source>
</evidence>
<dbReference type="GO" id="GO:0051213">
    <property type="term" value="F:dioxygenase activity"/>
    <property type="evidence" value="ECO:0007669"/>
    <property type="project" value="UniProtKB-KW"/>
</dbReference>
<keyword evidence="4" id="KW-0223">Dioxygenase</keyword>
<keyword evidence="6" id="KW-0408">Iron</keyword>
<dbReference type="PANTHER" id="PTHR47990">
    <property type="entry name" value="2-OXOGLUTARATE (2OG) AND FE(II)-DEPENDENT OXYGENASE SUPERFAMILY PROTEIN-RELATED"/>
    <property type="match status" value="1"/>
</dbReference>
<evidence type="ECO:0000256" key="4">
    <source>
        <dbReference type="ARBA" id="ARBA00022964"/>
    </source>
</evidence>
<dbReference type="Proteomes" id="UP000006591">
    <property type="component" value="Chromosome 8"/>
</dbReference>
<dbReference type="AlphaFoldDB" id="A0A0E0IBU8"/>
<comment type="cofactor">
    <cofactor evidence="1">
        <name>L-ascorbate</name>
        <dbReference type="ChEBI" id="CHEBI:38290"/>
    </cofactor>
</comment>
<evidence type="ECO:0000256" key="6">
    <source>
        <dbReference type="ARBA" id="ARBA00023004"/>
    </source>
</evidence>
<protein>
    <recommendedName>
        <fullName evidence="8">2-oxoglutarate-dependent dioxygenase DAO</fullName>
    </recommendedName>
    <alternativeName>
        <fullName evidence="9">Protein DIOXYGENASE FOR AUXIN OXIDATION</fullName>
    </alternativeName>
</protein>
<dbReference type="InterPro" id="IPR026992">
    <property type="entry name" value="DIOX_N"/>
</dbReference>
<dbReference type="InterPro" id="IPR044861">
    <property type="entry name" value="IPNS-like_FE2OG_OXY"/>
</dbReference>
<name>A0A0E0IBU8_ORYNI</name>
<evidence type="ECO:0000256" key="1">
    <source>
        <dbReference type="ARBA" id="ARBA00001961"/>
    </source>
</evidence>
<feature type="domain" description="Fe2OG dioxygenase" evidence="10">
    <location>
        <begin position="159"/>
        <end position="259"/>
    </location>
</feature>
<evidence type="ECO:0000256" key="8">
    <source>
        <dbReference type="ARBA" id="ARBA00074102"/>
    </source>
</evidence>
<dbReference type="eggNOG" id="KOG0143">
    <property type="taxonomic scope" value="Eukaryota"/>
</dbReference>
<evidence type="ECO:0000256" key="5">
    <source>
        <dbReference type="ARBA" id="ARBA00023002"/>
    </source>
</evidence>
<dbReference type="Pfam" id="PF14226">
    <property type="entry name" value="DIOX_N"/>
    <property type="match status" value="1"/>
</dbReference>
<feature type="domain" description="Fe2OG dioxygenase" evidence="10">
    <location>
        <begin position="507"/>
        <end position="609"/>
    </location>
</feature>
<accession>A0A0E0IBU8</accession>
<evidence type="ECO:0000256" key="9">
    <source>
        <dbReference type="ARBA" id="ARBA00076740"/>
    </source>
</evidence>
<dbReference type="InterPro" id="IPR005123">
    <property type="entry name" value="Oxoglu/Fe-dep_dioxygenase_dom"/>
</dbReference>